<dbReference type="PANTHER" id="PTHR30471:SF3">
    <property type="entry name" value="UPF0758 PROTEIN YEES-RELATED"/>
    <property type="match status" value="1"/>
</dbReference>
<evidence type="ECO:0000256" key="1">
    <source>
        <dbReference type="ARBA" id="ARBA00010243"/>
    </source>
</evidence>
<dbReference type="InterPro" id="IPR001405">
    <property type="entry name" value="UPF0758"/>
</dbReference>
<proteinExistence type="inferred from homology"/>
<evidence type="ECO:0000256" key="6">
    <source>
        <dbReference type="ARBA" id="ARBA00023049"/>
    </source>
</evidence>
<dbReference type="PROSITE" id="PS50249">
    <property type="entry name" value="MPN"/>
    <property type="match status" value="1"/>
</dbReference>
<name>A0A9W5YF72_9FIRM</name>
<dbReference type="RefSeq" id="WP_281818421.1">
    <property type="nucleotide sequence ID" value="NZ_BRLB01000016.1"/>
</dbReference>
<keyword evidence="4" id="KW-0378">Hydrolase</keyword>
<keyword evidence="6" id="KW-0482">Metalloprotease</keyword>
<dbReference type="CDD" id="cd08071">
    <property type="entry name" value="MPN_DUF2466"/>
    <property type="match status" value="1"/>
</dbReference>
<sequence>MKNNKPYTNKFLKGLKTLTGVSYKKIENYAKNNNPLNILEHPKTVDLSEKQIQKIGLLNEFLASYNLLKNHDHEDKIKFTSPYQVANYFIPLLSGIKDKEKFMVAFLDNGNNIIETQTISEGTVSKAVIFPRELLKKAMNCDCSSMILAHNHPGGSTIPSKEDMTLTQGLVNIFTPLDIRILDHIIVAGTNYTSMEQKGLIPETCNGKASYEPIKVGKNISEENQEGYVQQEVFQEEEWELEI</sequence>
<organism evidence="8 9">
    <name type="scientific">Vallitalea longa</name>
    <dbReference type="NCBI Taxonomy" id="2936439"/>
    <lineage>
        <taxon>Bacteria</taxon>
        <taxon>Bacillati</taxon>
        <taxon>Bacillota</taxon>
        <taxon>Clostridia</taxon>
        <taxon>Lachnospirales</taxon>
        <taxon>Vallitaleaceae</taxon>
        <taxon>Vallitalea</taxon>
    </lineage>
</organism>
<accession>A0A9W5YF72</accession>
<evidence type="ECO:0000256" key="5">
    <source>
        <dbReference type="ARBA" id="ARBA00022833"/>
    </source>
</evidence>
<dbReference type="GO" id="GO:0008237">
    <property type="term" value="F:metallopeptidase activity"/>
    <property type="evidence" value="ECO:0007669"/>
    <property type="project" value="UniProtKB-KW"/>
</dbReference>
<dbReference type="GO" id="GO:0046872">
    <property type="term" value="F:metal ion binding"/>
    <property type="evidence" value="ECO:0007669"/>
    <property type="project" value="UniProtKB-KW"/>
</dbReference>
<reference evidence="8" key="1">
    <citation type="submission" date="2022-06" db="EMBL/GenBank/DDBJ databases">
        <title>Vallitalea longa sp. nov., an anaerobic bacterium isolated from marine sediment.</title>
        <authorList>
            <person name="Hirano S."/>
            <person name="Terahara T."/>
            <person name="Mori K."/>
            <person name="Hamada M."/>
            <person name="Matsumoto R."/>
            <person name="Kobayashi T."/>
        </authorList>
    </citation>
    <scope>NUCLEOTIDE SEQUENCE</scope>
    <source>
        <strain evidence="8">SH18-1</strain>
    </source>
</reference>
<evidence type="ECO:0000259" key="7">
    <source>
        <dbReference type="PROSITE" id="PS50249"/>
    </source>
</evidence>
<evidence type="ECO:0000313" key="9">
    <source>
        <dbReference type="Proteomes" id="UP001144256"/>
    </source>
</evidence>
<feature type="domain" description="MPN" evidence="7">
    <location>
        <begin position="78"/>
        <end position="201"/>
    </location>
</feature>
<comment type="caution">
    <text evidence="8">The sequence shown here is derived from an EMBL/GenBank/DDBJ whole genome shotgun (WGS) entry which is preliminary data.</text>
</comment>
<keyword evidence="2" id="KW-0645">Protease</keyword>
<keyword evidence="5" id="KW-0862">Zinc</keyword>
<gene>
    <name evidence="8" type="ORF">SH1V18_38800</name>
</gene>
<keyword evidence="3" id="KW-0479">Metal-binding</keyword>
<dbReference type="InterPro" id="IPR025657">
    <property type="entry name" value="RadC_JAB"/>
</dbReference>
<dbReference type="PANTHER" id="PTHR30471">
    <property type="entry name" value="DNA REPAIR PROTEIN RADC"/>
    <property type="match status" value="1"/>
</dbReference>
<evidence type="ECO:0000313" key="8">
    <source>
        <dbReference type="EMBL" id="GKX31400.1"/>
    </source>
</evidence>
<keyword evidence="9" id="KW-1185">Reference proteome</keyword>
<comment type="similarity">
    <text evidence="1">Belongs to the UPF0758 family.</text>
</comment>
<dbReference type="Proteomes" id="UP001144256">
    <property type="component" value="Unassembled WGS sequence"/>
</dbReference>
<dbReference type="InterPro" id="IPR037518">
    <property type="entry name" value="MPN"/>
</dbReference>
<dbReference type="Pfam" id="PF04002">
    <property type="entry name" value="RadC"/>
    <property type="match status" value="1"/>
</dbReference>
<evidence type="ECO:0000256" key="4">
    <source>
        <dbReference type="ARBA" id="ARBA00022801"/>
    </source>
</evidence>
<dbReference type="GO" id="GO:0006508">
    <property type="term" value="P:proteolysis"/>
    <property type="evidence" value="ECO:0007669"/>
    <property type="project" value="UniProtKB-KW"/>
</dbReference>
<evidence type="ECO:0000256" key="3">
    <source>
        <dbReference type="ARBA" id="ARBA00022723"/>
    </source>
</evidence>
<dbReference type="Gene3D" id="3.40.140.10">
    <property type="entry name" value="Cytidine Deaminase, domain 2"/>
    <property type="match status" value="1"/>
</dbReference>
<dbReference type="AlphaFoldDB" id="A0A9W5YF72"/>
<protein>
    <recommendedName>
        <fullName evidence="7">MPN domain-containing protein</fullName>
    </recommendedName>
</protein>
<evidence type="ECO:0000256" key="2">
    <source>
        <dbReference type="ARBA" id="ARBA00022670"/>
    </source>
</evidence>
<dbReference type="EMBL" id="BRLB01000016">
    <property type="protein sequence ID" value="GKX31400.1"/>
    <property type="molecule type" value="Genomic_DNA"/>
</dbReference>